<dbReference type="AlphaFoldDB" id="A0A091D8Y9"/>
<feature type="region of interest" description="Disordered" evidence="1">
    <location>
        <begin position="76"/>
        <end position="98"/>
    </location>
</feature>
<keyword evidence="3" id="KW-1185">Reference proteome</keyword>
<dbReference type="Proteomes" id="UP000028990">
    <property type="component" value="Unassembled WGS sequence"/>
</dbReference>
<dbReference type="EMBL" id="KN125118">
    <property type="protein sequence ID" value="KFO19286.1"/>
    <property type="molecule type" value="Genomic_DNA"/>
</dbReference>
<accession>A0A091D8Y9</accession>
<name>A0A091D8Y9_FUKDA</name>
<evidence type="ECO:0000256" key="1">
    <source>
        <dbReference type="SAM" id="MobiDB-lite"/>
    </source>
</evidence>
<evidence type="ECO:0000313" key="2">
    <source>
        <dbReference type="EMBL" id="KFO19286.1"/>
    </source>
</evidence>
<reference evidence="2 3" key="1">
    <citation type="submission" date="2013-11" db="EMBL/GenBank/DDBJ databases">
        <title>The Damaraland mole rat (Fukomys damarensis) genome and evolution of African mole rats.</title>
        <authorList>
            <person name="Gladyshev V.N."/>
            <person name="Fang X."/>
        </authorList>
    </citation>
    <scope>NUCLEOTIDE SEQUENCE [LARGE SCALE GENOMIC DNA]</scope>
    <source>
        <tissue evidence="2">Liver</tissue>
    </source>
</reference>
<organism evidence="2 3">
    <name type="scientific">Fukomys damarensis</name>
    <name type="common">Damaraland mole rat</name>
    <name type="synonym">Cryptomys damarensis</name>
    <dbReference type="NCBI Taxonomy" id="885580"/>
    <lineage>
        <taxon>Eukaryota</taxon>
        <taxon>Metazoa</taxon>
        <taxon>Chordata</taxon>
        <taxon>Craniata</taxon>
        <taxon>Vertebrata</taxon>
        <taxon>Euteleostomi</taxon>
        <taxon>Mammalia</taxon>
        <taxon>Eutheria</taxon>
        <taxon>Euarchontoglires</taxon>
        <taxon>Glires</taxon>
        <taxon>Rodentia</taxon>
        <taxon>Hystricomorpha</taxon>
        <taxon>Bathyergidae</taxon>
        <taxon>Fukomys</taxon>
    </lineage>
</organism>
<proteinExistence type="predicted"/>
<evidence type="ECO:0000313" key="3">
    <source>
        <dbReference type="Proteomes" id="UP000028990"/>
    </source>
</evidence>
<sequence>MTAAEVLMAQSDIRRFVPLLIASLPPHELGLLTFLAAHEAMDLGCPSLSYHSDVPATAASTGAGMRAGLQDPLYVEPLSPSTGSESSPFLGMAPALLT</sequence>
<protein>
    <submittedName>
        <fullName evidence="2">Uncharacterized protein</fullName>
    </submittedName>
</protein>
<gene>
    <name evidence="2" type="ORF">H920_19331</name>
</gene>